<gene>
    <name evidence="6" type="ORF">MIND_00118200</name>
</gene>
<evidence type="ECO:0000313" key="7">
    <source>
        <dbReference type="Proteomes" id="UP000636479"/>
    </source>
</evidence>
<feature type="domain" description="Carboxylesterase type B" evidence="5">
    <location>
        <begin position="17"/>
        <end position="501"/>
    </location>
</feature>
<dbReference type="InterPro" id="IPR019819">
    <property type="entry name" value="Carboxylesterase_B_CS"/>
</dbReference>
<dbReference type="Pfam" id="PF00135">
    <property type="entry name" value="COesterase"/>
    <property type="match status" value="1"/>
</dbReference>
<dbReference type="EMBL" id="JACAZF010000001">
    <property type="protein sequence ID" value="KAF7316009.1"/>
    <property type="molecule type" value="Genomic_DNA"/>
</dbReference>
<evidence type="ECO:0000256" key="1">
    <source>
        <dbReference type="ARBA" id="ARBA00005964"/>
    </source>
</evidence>
<dbReference type="PANTHER" id="PTHR11559">
    <property type="entry name" value="CARBOXYLESTERASE"/>
    <property type="match status" value="1"/>
</dbReference>
<feature type="region of interest" description="Disordered" evidence="4">
    <location>
        <begin position="63"/>
        <end position="83"/>
    </location>
</feature>
<dbReference type="EC" id="3.1.1.-" evidence="3"/>
<evidence type="ECO:0000256" key="4">
    <source>
        <dbReference type="SAM" id="MobiDB-lite"/>
    </source>
</evidence>
<dbReference type="InterPro" id="IPR029058">
    <property type="entry name" value="AB_hydrolase_fold"/>
</dbReference>
<dbReference type="Proteomes" id="UP000636479">
    <property type="component" value="Unassembled WGS sequence"/>
</dbReference>
<evidence type="ECO:0000256" key="3">
    <source>
        <dbReference type="RuleBase" id="RU361235"/>
    </source>
</evidence>
<dbReference type="InterPro" id="IPR019826">
    <property type="entry name" value="Carboxylesterase_B_AS"/>
</dbReference>
<dbReference type="GeneID" id="59340638"/>
<dbReference type="InterPro" id="IPR050309">
    <property type="entry name" value="Type-B_Carboxylest/Lipase"/>
</dbReference>
<dbReference type="Gene3D" id="3.40.50.1820">
    <property type="entry name" value="alpha/beta hydrolase"/>
    <property type="match status" value="1"/>
</dbReference>
<accession>A0A8H6TEY0</accession>
<dbReference type="GO" id="GO:0016787">
    <property type="term" value="F:hydrolase activity"/>
    <property type="evidence" value="ECO:0007669"/>
    <property type="project" value="UniProtKB-KW"/>
</dbReference>
<dbReference type="RefSeq" id="XP_037226032.1">
    <property type="nucleotide sequence ID" value="XM_037358122.1"/>
</dbReference>
<evidence type="ECO:0000256" key="2">
    <source>
        <dbReference type="ARBA" id="ARBA00022801"/>
    </source>
</evidence>
<reference evidence="6" key="1">
    <citation type="submission" date="2020-05" db="EMBL/GenBank/DDBJ databases">
        <title>Mycena genomes resolve the evolution of fungal bioluminescence.</title>
        <authorList>
            <person name="Tsai I.J."/>
        </authorList>
    </citation>
    <scope>NUCLEOTIDE SEQUENCE</scope>
    <source>
        <strain evidence="6">171206Taipei</strain>
    </source>
</reference>
<dbReference type="InterPro" id="IPR002018">
    <property type="entry name" value="CarbesteraseB"/>
</dbReference>
<comment type="caution">
    <text evidence="6">The sequence shown here is derived from an EMBL/GenBank/DDBJ whole genome shotgun (WGS) entry which is preliminary data.</text>
</comment>
<proteinExistence type="inferred from homology"/>
<dbReference type="OrthoDB" id="408631at2759"/>
<dbReference type="AlphaFoldDB" id="A0A8H6TEY0"/>
<comment type="similarity">
    <text evidence="1 3">Belongs to the type-B carboxylesterase/lipase family.</text>
</comment>
<name>A0A8H6TEY0_9AGAR</name>
<evidence type="ECO:0000259" key="5">
    <source>
        <dbReference type="Pfam" id="PF00135"/>
    </source>
</evidence>
<evidence type="ECO:0000313" key="6">
    <source>
        <dbReference type="EMBL" id="KAF7316009.1"/>
    </source>
</evidence>
<sequence length="556" mass="60660">MRSSFALFYLATTTTASPIIRLSYGSFRGSFEGNLSTYLAIPFAAPAVRFTLPSAPKAFPGVKNATSPGPACPQQALTPGPGGDLPKSYNTTSEDCLTLSVFAPRNVTTQAKLPVFVWIYGGGFEIGNSADQDVRPTVERSILRNQPIIVVTPNYRVTAFGFLGGKEVQQAGISNLGLRDQIFALKWVQEHIAAFGGDPRQVVIGGPSAGAVSVALLFLNNRQFSPSQLFRGGFMLSGSPITTFRTSDGQKEYDNLVSESNCTHAHNTLDCLRNVPVDALTTVINRTPDILGYQSLQIVWRPTIDGDVIVEDPLISVAKGNYARLPFITGDADDEGTIFSFGNSNITTNAEFIEYIHSNYLPKATSAQIAQLGELYPEDPSQGSPFDTGNASQLTPEFKRLAAFQGDYFFIGARRFFLQHASRTQQTWSYLSKRGKNTTFLGASHGSDVLLWLPTTNTTDFVLSDALINFINTLNPNCPAASADIPAPGRGQWWPTWTNGAPVLLTLSDPDAVTITTEDFREEPIQYLYNVLFEEGRKSMRDTNRLCIPDILQGCN</sequence>
<organism evidence="6 7">
    <name type="scientific">Mycena indigotica</name>
    <dbReference type="NCBI Taxonomy" id="2126181"/>
    <lineage>
        <taxon>Eukaryota</taxon>
        <taxon>Fungi</taxon>
        <taxon>Dikarya</taxon>
        <taxon>Basidiomycota</taxon>
        <taxon>Agaricomycotina</taxon>
        <taxon>Agaricomycetes</taxon>
        <taxon>Agaricomycetidae</taxon>
        <taxon>Agaricales</taxon>
        <taxon>Marasmiineae</taxon>
        <taxon>Mycenaceae</taxon>
        <taxon>Mycena</taxon>
    </lineage>
</organism>
<keyword evidence="7" id="KW-1185">Reference proteome</keyword>
<keyword evidence="2 3" id="KW-0378">Hydrolase</keyword>
<dbReference type="SUPFAM" id="SSF53474">
    <property type="entry name" value="alpha/beta-Hydrolases"/>
    <property type="match status" value="1"/>
</dbReference>
<dbReference type="PROSITE" id="PS00122">
    <property type="entry name" value="CARBOXYLESTERASE_B_1"/>
    <property type="match status" value="1"/>
</dbReference>
<protein>
    <recommendedName>
        <fullName evidence="3">Carboxylic ester hydrolase</fullName>
        <ecNumber evidence="3">3.1.1.-</ecNumber>
    </recommendedName>
</protein>
<dbReference type="PROSITE" id="PS00941">
    <property type="entry name" value="CARBOXYLESTERASE_B_2"/>
    <property type="match status" value="1"/>
</dbReference>